<dbReference type="OrthoDB" id="10254794at2759"/>
<evidence type="ECO:0000256" key="1">
    <source>
        <dbReference type="ARBA" id="ARBA00004138"/>
    </source>
</evidence>
<feature type="domain" description="CCDC113/CCDC96 coiled-coil" evidence="6">
    <location>
        <begin position="188"/>
        <end position="359"/>
    </location>
</feature>
<comment type="subcellular location">
    <subcellularLocation>
        <location evidence="1">Cell projection</location>
        <location evidence="1">Cilium</location>
    </subcellularLocation>
</comment>
<sequence>MSESKKPDTEKTKEKSDKDESSGSSDSANANADDDDDQIGRGVGTAKITVNREEYLQAYRDLINESKQLQMKNNILHRRLAEHYKKRKCEHVLKPFEGAADLEEKYTQKLMSYENLKEASEKETADLRAKITTVENQFLAQHEHAESKFAALQAFERTTGTGLIFSAKGKPIPDKTVSRFLSLQNSKWQQASALYLRYVRARNAVAELEAIVRKLEVIGPGLYVCEYEQLNIDNQNYSSKIEERQDELVKNRSKCTEHNQMLAHIREKMHHTEEVTDSTECDLGEAELEFTRAREDLGAVKAQRNKLRSSLEVEKLKAGLLTRKDLLRDFQDASDGVMILRQRKEELKAQIENINKKLRAVRQSEKLHME</sequence>
<evidence type="ECO:0000313" key="10">
    <source>
        <dbReference type="Proteomes" id="UP000494256"/>
    </source>
</evidence>
<feature type="compositionally biased region" description="Low complexity" evidence="5">
    <location>
        <begin position="22"/>
        <end position="31"/>
    </location>
</feature>
<dbReference type="PANTHER" id="PTHR15654">
    <property type="entry name" value="COILED-COIL DOMAIN-CONTAINING PROTEIN 113-RELATED"/>
    <property type="match status" value="1"/>
</dbReference>
<dbReference type="Pfam" id="PF13870">
    <property type="entry name" value="CCDC113_CCDC96_CC"/>
    <property type="match status" value="1"/>
</dbReference>
<feature type="coiled-coil region" evidence="4">
    <location>
        <begin position="198"/>
        <end position="247"/>
    </location>
</feature>
<evidence type="ECO:0000259" key="6">
    <source>
        <dbReference type="Pfam" id="PF13870"/>
    </source>
</evidence>
<name>A0A8S0YVH2_ARCPL</name>
<dbReference type="GO" id="GO:0005930">
    <property type="term" value="C:axoneme"/>
    <property type="evidence" value="ECO:0007669"/>
    <property type="project" value="TreeGrafter"/>
</dbReference>
<dbReference type="Proteomes" id="UP000494256">
    <property type="component" value="Unassembled WGS sequence"/>
</dbReference>
<gene>
    <name evidence="8" type="ORF">APLA_LOCUS14160</name>
    <name evidence="7" type="ORF">APLA_LOCUS1688</name>
</gene>
<evidence type="ECO:0000256" key="4">
    <source>
        <dbReference type="SAM" id="Coils"/>
    </source>
</evidence>
<feature type="compositionally biased region" description="Basic and acidic residues" evidence="5">
    <location>
        <begin position="1"/>
        <end position="21"/>
    </location>
</feature>
<evidence type="ECO:0000313" key="9">
    <source>
        <dbReference type="Proteomes" id="UP000494106"/>
    </source>
</evidence>
<dbReference type="GO" id="GO:0036064">
    <property type="term" value="C:ciliary basal body"/>
    <property type="evidence" value="ECO:0007669"/>
    <property type="project" value="TreeGrafter"/>
</dbReference>
<dbReference type="InterPro" id="IPR051885">
    <property type="entry name" value="CC_CF"/>
</dbReference>
<protein>
    <recommendedName>
        <fullName evidence="6">CCDC113/CCDC96 coiled-coil domain-containing protein</fullName>
    </recommendedName>
</protein>
<feature type="coiled-coil region" evidence="4">
    <location>
        <begin position="99"/>
        <end position="137"/>
    </location>
</feature>
<feature type="coiled-coil region" evidence="4">
    <location>
        <begin position="337"/>
        <end position="364"/>
    </location>
</feature>
<dbReference type="AlphaFoldDB" id="A0A8S0YVH2"/>
<evidence type="ECO:0000256" key="5">
    <source>
        <dbReference type="SAM" id="MobiDB-lite"/>
    </source>
</evidence>
<dbReference type="Proteomes" id="UP000494106">
    <property type="component" value="Unassembled WGS sequence"/>
</dbReference>
<organism evidence="7 10">
    <name type="scientific">Arctia plantaginis</name>
    <name type="common">Wood tiger moth</name>
    <name type="synonym">Phalaena plantaginis</name>
    <dbReference type="NCBI Taxonomy" id="874455"/>
    <lineage>
        <taxon>Eukaryota</taxon>
        <taxon>Metazoa</taxon>
        <taxon>Ecdysozoa</taxon>
        <taxon>Arthropoda</taxon>
        <taxon>Hexapoda</taxon>
        <taxon>Insecta</taxon>
        <taxon>Pterygota</taxon>
        <taxon>Neoptera</taxon>
        <taxon>Endopterygota</taxon>
        <taxon>Lepidoptera</taxon>
        <taxon>Glossata</taxon>
        <taxon>Ditrysia</taxon>
        <taxon>Noctuoidea</taxon>
        <taxon>Erebidae</taxon>
        <taxon>Arctiinae</taxon>
        <taxon>Arctia</taxon>
    </lineage>
</organism>
<evidence type="ECO:0000313" key="7">
    <source>
        <dbReference type="EMBL" id="CAB3224056.1"/>
    </source>
</evidence>
<keyword evidence="3" id="KW-0966">Cell projection</keyword>
<evidence type="ECO:0000256" key="2">
    <source>
        <dbReference type="ARBA" id="ARBA00023054"/>
    </source>
</evidence>
<keyword evidence="9" id="KW-1185">Reference proteome</keyword>
<dbReference type="InterPro" id="IPR025254">
    <property type="entry name" value="CCDC113/CCDC96_CC"/>
</dbReference>
<evidence type="ECO:0000256" key="3">
    <source>
        <dbReference type="ARBA" id="ARBA00023273"/>
    </source>
</evidence>
<dbReference type="GO" id="GO:0060271">
    <property type="term" value="P:cilium assembly"/>
    <property type="evidence" value="ECO:0007669"/>
    <property type="project" value="TreeGrafter"/>
</dbReference>
<dbReference type="EMBL" id="CADEBD010000171">
    <property type="protein sequence ID" value="CAB3224056.1"/>
    <property type="molecule type" value="Genomic_DNA"/>
</dbReference>
<dbReference type="PANTHER" id="PTHR15654:SF1">
    <property type="entry name" value="COILED-COIL DOMAIN-CONTAINING PROTEIN 96"/>
    <property type="match status" value="1"/>
</dbReference>
<keyword evidence="2 4" id="KW-0175">Coiled coil</keyword>
<evidence type="ECO:0000313" key="8">
    <source>
        <dbReference type="EMBL" id="CAB3253509.1"/>
    </source>
</evidence>
<reference evidence="9 10" key="1">
    <citation type="submission" date="2020-04" db="EMBL/GenBank/DDBJ databases">
        <authorList>
            <person name="Wallbank WR R."/>
            <person name="Pardo Diaz C."/>
            <person name="Kozak K."/>
            <person name="Martin S."/>
            <person name="Jiggins C."/>
            <person name="Moest M."/>
            <person name="Warren A I."/>
            <person name="Byers J.R.P. K."/>
            <person name="Montejo-Kovacevich G."/>
            <person name="Yen C E."/>
        </authorList>
    </citation>
    <scope>NUCLEOTIDE SEQUENCE [LARGE SCALE GENOMIC DNA]</scope>
</reference>
<dbReference type="EMBL" id="CADEBC010000561">
    <property type="protein sequence ID" value="CAB3253509.1"/>
    <property type="molecule type" value="Genomic_DNA"/>
</dbReference>
<comment type="caution">
    <text evidence="7">The sequence shown here is derived from an EMBL/GenBank/DDBJ whole genome shotgun (WGS) entry which is preliminary data.</text>
</comment>
<proteinExistence type="predicted"/>
<feature type="region of interest" description="Disordered" evidence="5">
    <location>
        <begin position="1"/>
        <end position="45"/>
    </location>
</feature>
<accession>A0A8S0YVH2</accession>